<sequence>MRPEDVARAVALYNDGRSVRYIANVMNMTRSTTHDAIKRYRETLEYTRRPGSGRPRATNPNEDRTLDIIFNNCFDERLCYIIDKIDKAEVLDNLKCVTKSVIVVLKVPNRRNRSGTSFQLSDQLIRSLVVITGNWKSPLITGSLVKITVIENELSLLHRAHWSKHLRNHTFAMQHFPLPVAPHASSEADSIVLGEEETIVCREGFASLFGIGVARVRRLTGNHSTGNHSTERQQRTPQQQTEG</sequence>
<feature type="region of interest" description="Disordered" evidence="2">
    <location>
        <begin position="221"/>
        <end position="243"/>
    </location>
</feature>
<evidence type="ECO:0000313" key="3">
    <source>
        <dbReference type="EMBL" id="KAJ4447464.1"/>
    </source>
</evidence>
<reference evidence="3 4" key="1">
    <citation type="journal article" date="2022" name="Allergy">
        <title>Genome assembly and annotation of Periplaneta americana reveal a comprehensive cockroach allergen profile.</title>
        <authorList>
            <person name="Wang L."/>
            <person name="Xiong Q."/>
            <person name="Saelim N."/>
            <person name="Wang L."/>
            <person name="Nong W."/>
            <person name="Wan A.T."/>
            <person name="Shi M."/>
            <person name="Liu X."/>
            <person name="Cao Q."/>
            <person name="Hui J.H.L."/>
            <person name="Sookrung N."/>
            <person name="Leung T.F."/>
            <person name="Tungtrongchitr A."/>
            <person name="Tsui S.K.W."/>
        </authorList>
    </citation>
    <scope>NUCLEOTIDE SEQUENCE [LARGE SCALE GENOMIC DNA]</scope>
    <source>
        <strain evidence="3">PWHHKU_190912</strain>
    </source>
</reference>
<dbReference type="SUPFAM" id="SSF46689">
    <property type="entry name" value="Homeodomain-like"/>
    <property type="match status" value="1"/>
</dbReference>
<organism evidence="3 4">
    <name type="scientific">Periplaneta americana</name>
    <name type="common">American cockroach</name>
    <name type="synonym">Blatta americana</name>
    <dbReference type="NCBI Taxonomy" id="6978"/>
    <lineage>
        <taxon>Eukaryota</taxon>
        <taxon>Metazoa</taxon>
        <taxon>Ecdysozoa</taxon>
        <taxon>Arthropoda</taxon>
        <taxon>Hexapoda</taxon>
        <taxon>Insecta</taxon>
        <taxon>Pterygota</taxon>
        <taxon>Neoptera</taxon>
        <taxon>Polyneoptera</taxon>
        <taxon>Dictyoptera</taxon>
        <taxon>Blattodea</taxon>
        <taxon>Blattoidea</taxon>
        <taxon>Blattidae</taxon>
        <taxon>Blattinae</taxon>
        <taxon>Periplaneta</taxon>
    </lineage>
</organism>
<evidence type="ECO:0000256" key="1">
    <source>
        <dbReference type="ARBA" id="ARBA00004123"/>
    </source>
</evidence>
<accession>A0ABQ8TLQ2</accession>
<evidence type="ECO:0000256" key="2">
    <source>
        <dbReference type="SAM" id="MobiDB-lite"/>
    </source>
</evidence>
<dbReference type="InterPro" id="IPR009057">
    <property type="entry name" value="Homeodomain-like_sf"/>
</dbReference>
<comment type="subcellular location">
    <subcellularLocation>
        <location evidence="1">Nucleus</location>
    </subcellularLocation>
</comment>
<proteinExistence type="predicted"/>
<dbReference type="Proteomes" id="UP001148838">
    <property type="component" value="Unassembled WGS sequence"/>
</dbReference>
<dbReference type="EMBL" id="JAJSOF020000005">
    <property type="protein sequence ID" value="KAJ4447464.1"/>
    <property type="molecule type" value="Genomic_DNA"/>
</dbReference>
<gene>
    <name evidence="3" type="ORF">ANN_09471</name>
</gene>
<keyword evidence="4" id="KW-1185">Reference proteome</keyword>
<name>A0ABQ8TLQ2_PERAM</name>
<protein>
    <submittedName>
        <fullName evidence="3">Uncharacterized protein</fullName>
    </submittedName>
</protein>
<evidence type="ECO:0000313" key="4">
    <source>
        <dbReference type="Proteomes" id="UP001148838"/>
    </source>
</evidence>
<dbReference type="Gene3D" id="1.10.10.60">
    <property type="entry name" value="Homeodomain-like"/>
    <property type="match status" value="1"/>
</dbReference>
<comment type="caution">
    <text evidence="3">The sequence shown here is derived from an EMBL/GenBank/DDBJ whole genome shotgun (WGS) entry which is preliminary data.</text>
</comment>